<accession>Q1IRP6</accession>
<reference evidence="2 3" key="1">
    <citation type="journal article" date="2009" name="Appl. Environ. Microbiol.">
        <title>Three genomes from the phylum Acidobacteria provide insight into the lifestyles of these microorganisms in soils.</title>
        <authorList>
            <person name="Ward N.L."/>
            <person name="Challacombe J.F."/>
            <person name="Janssen P.H."/>
            <person name="Henrissat B."/>
            <person name="Coutinho P.M."/>
            <person name="Wu M."/>
            <person name="Xie G."/>
            <person name="Haft D.H."/>
            <person name="Sait M."/>
            <person name="Badger J."/>
            <person name="Barabote R.D."/>
            <person name="Bradley B."/>
            <person name="Brettin T.S."/>
            <person name="Brinkac L.M."/>
            <person name="Bruce D."/>
            <person name="Creasy T."/>
            <person name="Daugherty S.C."/>
            <person name="Davidsen T.M."/>
            <person name="DeBoy R.T."/>
            <person name="Detter J.C."/>
            <person name="Dodson R.J."/>
            <person name="Durkin A.S."/>
            <person name="Ganapathy A."/>
            <person name="Gwinn-Giglio M."/>
            <person name="Han C.S."/>
            <person name="Khouri H."/>
            <person name="Kiss H."/>
            <person name="Kothari S.P."/>
            <person name="Madupu R."/>
            <person name="Nelson K.E."/>
            <person name="Nelson W.C."/>
            <person name="Paulsen I."/>
            <person name="Penn K."/>
            <person name="Ren Q."/>
            <person name="Rosovitz M.J."/>
            <person name="Selengut J.D."/>
            <person name="Shrivastava S."/>
            <person name="Sullivan S.A."/>
            <person name="Tapia R."/>
            <person name="Thompson L.S."/>
            <person name="Watkins K.L."/>
            <person name="Yang Q."/>
            <person name="Yu C."/>
            <person name="Zafar N."/>
            <person name="Zhou L."/>
            <person name="Kuske C.R."/>
        </authorList>
    </citation>
    <scope>NUCLEOTIDE SEQUENCE [LARGE SCALE GENOMIC DNA]</scope>
    <source>
        <strain evidence="2 3">Ellin345</strain>
    </source>
</reference>
<dbReference type="EnsemblBacteria" id="ABF40454">
    <property type="protein sequence ID" value="ABF40454"/>
    <property type="gene ID" value="Acid345_1452"/>
</dbReference>
<evidence type="ECO:0000313" key="3">
    <source>
        <dbReference type="Proteomes" id="UP000002432"/>
    </source>
</evidence>
<protein>
    <recommendedName>
        <fullName evidence="4">Lipocalin-like domain-containing protein</fullName>
    </recommendedName>
</protein>
<gene>
    <name evidence="2" type="ordered locus">Acid345_1452</name>
</gene>
<sequence>MKLKTTLAVLALCIAGSIAAYASDPNVGSWKLNDAKSKVPAGAPKNNTVTYTAAGDQLKCVVDGVDGKGQPSHNEWTGKFDGKDYPVVGDNTADARSIQKIGDRKYKLANKKGGKVTLSGTIEISADGKTRTLTIEGAGADGKKMTSTQVYDKQ</sequence>
<keyword evidence="3" id="KW-1185">Reference proteome</keyword>
<feature type="signal peptide" evidence="1">
    <location>
        <begin position="1"/>
        <end position="22"/>
    </location>
</feature>
<evidence type="ECO:0000313" key="2">
    <source>
        <dbReference type="EMBL" id="ABF40454.1"/>
    </source>
</evidence>
<dbReference type="AlphaFoldDB" id="Q1IRP6"/>
<organism evidence="2 3">
    <name type="scientific">Koribacter versatilis (strain Ellin345)</name>
    <dbReference type="NCBI Taxonomy" id="204669"/>
    <lineage>
        <taxon>Bacteria</taxon>
        <taxon>Pseudomonadati</taxon>
        <taxon>Acidobacteriota</taxon>
        <taxon>Terriglobia</taxon>
        <taxon>Terriglobales</taxon>
        <taxon>Candidatus Korobacteraceae</taxon>
        <taxon>Candidatus Korobacter</taxon>
    </lineage>
</organism>
<dbReference type="Proteomes" id="UP000002432">
    <property type="component" value="Chromosome"/>
</dbReference>
<keyword evidence="1" id="KW-0732">Signal</keyword>
<evidence type="ECO:0000256" key="1">
    <source>
        <dbReference type="SAM" id="SignalP"/>
    </source>
</evidence>
<dbReference type="KEGG" id="aba:Acid345_1452"/>
<dbReference type="RefSeq" id="WP_011522256.1">
    <property type="nucleotide sequence ID" value="NC_008009.1"/>
</dbReference>
<proteinExistence type="predicted"/>
<dbReference type="eggNOG" id="ENOG5033MT0">
    <property type="taxonomic scope" value="Bacteria"/>
</dbReference>
<name>Q1IRP6_KORVE</name>
<evidence type="ECO:0008006" key="4">
    <source>
        <dbReference type="Google" id="ProtNLM"/>
    </source>
</evidence>
<dbReference type="EMBL" id="CP000360">
    <property type="protein sequence ID" value="ABF40454.1"/>
    <property type="molecule type" value="Genomic_DNA"/>
</dbReference>
<feature type="chain" id="PRO_5004191511" description="Lipocalin-like domain-containing protein" evidence="1">
    <location>
        <begin position="23"/>
        <end position="154"/>
    </location>
</feature>
<dbReference type="OrthoDB" id="120963at2"/>
<dbReference type="HOGENOM" id="CLU_1701962_0_0_0"/>